<evidence type="ECO:0000256" key="5">
    <source>
        <dbReference type="ARBA" id="ARBA00023119"/>
    </source>
</evidence>
<dbReference type="SUPFAM" id="SSF49842">
    <property type="entry name" value="TNF-like"/>
    <property type="match status" value="1"/>
</dbReference>
<dbReference type="EMBL" id="JBCEZU010000067">
    <property type="protein sequence ID" value="KAK9534355.1"/>
    <property type="molecule type" value="Genomic_DNA"/>
</dbReference>
<name>A0AAW1FIE2_ZOAVI</name>
<keyword evidence="5" id="KW-0176">Collagen</keyword>
<evidence type="ECO:0000313" key="10">
    <source>
        <dbReference type="Proteomes" id="UP001488805"/>
    </source>
</evidence>
<dbReference type="Pfam" id="PF00386">
    <property type="entry name" value="C1q"/>
    <property type="match status" value="1"/>
</dbReference>
<evidence type="ECO:0000256" key="6">
    <source>
        <dbReference type="SAM" id="MobiDB-lite"/>
    </source>
</evidence>
<dbReference type="GO" id="GO:0005581">
    <property type="term" value="C:collagen trimer"/>
    <property type="evidence" value="ECO:0007669"/>
    <property type="project" value="UniProtKB-KW"/>
</dbReference>
<accession>A0AAW1FIE2</accession>
<feature type="domain" description="C1q" evidence="7">
    <location>
        <begin position="202"/>
        <end position="335"/>
    </location>
</feature>
<proteinExistence type="predicted"/>
<evidence type="ECO:0000313" key="9">
    <source>
        <dbReference type="EMBL" id="KAK9534355.1"/>
    </source>
</evidence>
<evidence type="ECO:0000313" key="8">
    <source>
        <dbReference type="EMBL" id="KAK9534331.1"/>
    </source>
</evidence>
<keyword evidence="2" id="KW-0964">Secreted</keyword>
<keyword evidence="4" id="KW-0732">Signal</keyword>
<dbReference type="AlphaFoldDB" id="A0AAW1FIE2"/>
<dbReference type="PROSITE" id="PS50871">
    <property type="entry name" value="C1Q"/>
    <property type="match status" value="1"/>
</dbReference>
<dbReference type="InterPro" id="IPR008983">
    <property type="entry name" value="Tumour_necrosis_fac-like_dom"/>
</dbReference>
<gene>
    <name evidence="8" type="ORF">VZT92_009378</name>
    <name evidence="9" type="ORF">VZT92_009401</name>
</gene>
<reference evidence="9 10" key="1">
    <citation type="journal article" date="2024" name="Genome Biol. Evol.">
        <title>Chromosome-level genome assembly of the viviparous eelpout Zoarces viviparus.</title>
        <authorList>
            <person name="Fuhrmann N."/>
            <person name="Brasseur M.V."/>
            <person name="Bakowski C.E."/>
            <person name="Podsiadlowski L."/>
            <person name="Prost S."/>
            <person name="Krehenwinkel H."/>
            <person name="Mayer C."/>
        </authorList>
    </citation>
    <scope>NUCLEOTIDE SEQUENCE [LARGE SCALE GENOMIC DNA]</scope>
    <source>
        <strain evidence="9">NO-MEL_2022_Ind0_liver</strain>
    </source>
</reference>
<organism evidence="9 10">
    <name type="scientific">Zoarces viviparus</name>
    <name type="common">Viviparous eelpout</name>
    <name type="synonym">Blennius viviparus</name>
    <dbReference type="NCBI Taxonomy" id="48416"/>
    <lineage>
        <taxon>Eukaryota</taxon>
        <taxon>Metazoa</taxon>
        <taxon>Chordata</taxon>
        <taxon>Craniata</taxon>
        <taxon>Vertebrata</taxon>
        <taxon>Euteleostomi</taxon>
        <taxon>Actinopterygii</taxon>
        <taxon>Neopterygii</taxon>
        <taxon>Teleostei</taxon>
        <taxon>Neoteleostei</taxon>
        <taxon>Acanthomorphata</taxon>
        <taxon>Eupercaria</taxon>
        <taxon>Perciformes</taxon>
        <taxon>Cottioidei</taxon>
        <taxon>Zoarcales</taxon>
        <taxon>Zoarcidae</taxon>
        <taxon>Zoarcinae</taxon>
        <taxon>Zoarces</taxon>
    </lineage>
</organism>
<dbReference type="PRINTS" id="PR00007">
    <property type="entry name" value="COMPLEMNTC1Q"/>
</dbReference>
<evidence type="ECO:0000256" key="1">
    <source>
        <dbReference type="ARBA" id="ARBA00004498"/>
    </source>
</evidence>
<sequence>MVPQVCLAQLALKATRDLLEPLVPLESQDMESQVQMGKRERGDLQVPQVAQVQRVKPALLALKVTQGQLDLRELRETREIREHRVSQASRVIQAQLVLLDPEVLLEPQVTKVMVVPLVPQVPQVFQALLDPKVIPAVQVSQVPLVLMVLQVPEDLLGLKGPPGQPGENGVDGASGPAGPPGVPGPPGEVAFEKGMGMGEIMVKSPMSAFTASLITPYPADGTPIKFDQIVYNAENHYDPETGIFTCQIPGVYYFSYSIHVNGANALVALYKNGQPVMFTYDEYSKGFLDQMSGSAVLLLDEQDTVYVQIPDEEANGVFAAENVHCSFSGFLIAST</sequence>
<protein>
    <recommendedName>
        <fullName evidence="7">C1q domain-containing protein</fullName>
    </recommendedName>
</protein>
<dbReference type="EMBL" id="JBCEZU010000067">
    <property type="protein sequence ID" value="KAK9534331.1"/>
    <property type="molecule type" value="Genomic_DNA"/>
</dbReference>
<dbReference type="InterPro" id="IPR001073">
    <property type="entry name" value="C1q_dom"/>
</dbReference>
<dbReference type="Proteomes" id="UP001488805">
    <property type="component" value="Unassembled WGS sequence"/>
</dbReference>
<dbReference type="Gene3D" id="2.60.120.40">
    <property type="match status" value="1"/>
</dbReference>
<keyword evidence="3" id="KW-0272">Extracellular matrix</keyword>
<evidence type="ECO:0000256" key="4">
    <source>
        <dbReference type="ARBA" id="ARBA00022729"/>
    </source>
</evidence>
<dbReference type="SMART" id="SM00110">
    <property type="entry name" value="C1Q"/>
    <property type="match status" value="1"/>
</dbReference>
<evidence type="ECO:0000256" key="2">
    <source>
        <dbReference type="ARBA" id="ARBA00022525"/>
    </source>
</evidence>
<dbReference type="PANTHER" id="PTHR15427:SF48">
    <property type="entry name" value="COLLAGEN ALPHA-1(X) CHAIN"/>
    <property type="match status" value="1"/>
</dbReference>
<feature type="region of interest" description="Disordered" evidence="6">
    <location>
        <begin position="158"/>
        <end position="187"/>
    </location>
</feature>
<feature type="compositionally biased region" description="Pro residues" evidence="6">
    <location>
        <begin position="177"/>
        <end position="186"/>
    </location>
</feature>
<comment type="caution">
    <text evidence="9">The sequence shown here is derived from an EMBL/GenBank/DDBJ whole genome shotgun (WGS) entry which is preliminary data.</text>
</comment>
<dbReference type="InterPro" id="IPR050392">
    <property type="entry name" value="Collagen/C1q_domain"/>
</dbReference>
<comment type="subcellular location">
    <subcellularLocation>
        <location evidence="1">Secreted</location>
        <location evidence="1">Extracellular space</location>
        <location evidence="1">Extracellular matrix</location>
    </subcellularLocation>
</comment>
<dbReference type="PANTHER" id="PTHR15427">
    <property type="entry name" value="EMILIN ELASTIN MICROFIBRIL INTERFACE-LOCATED PROTEIN ELASTIN MICROFIBRIL INTERFACER"/>
    <property type="match status" value="1"/>
</dbReference>
<dbReference type="FunFam" id="2.60.120.40:FF:000001">
    <property type="entry name" value="Complement C1q B chain"/>
    <property type="match status" value="1"/>
</dbReference>
<evidence type="ECO:0000259" key="7">
    <source>
        <dbReference type="PROSITE" id="PS50871"/>
    </source>
</evidence>
<evidence type="ECO:0000256" key="3">
    <source>
        <dbReference type="ARBA" id="ARBA00022530"/>
    </source>
</evidence>
<keyword evidence="10" id="KW-1185">Reference proteome</keyword>